<organism evidence="8 9">
    <name type="scientific">Leptonychotes weddellii</name>
    <name type="common">Weddell seal</name>
    <name type="synonym">Otaria weddellii</name>
    <dbReference type="NCBI Taxonomy" id="9713"/>
    <lineage>
        <taxon>Eukaryota</taxon>
        <taxon>Metazoa</taxon>
        <taxon>Chordata</taxon>
        <taxon>Craniata</taxon>
        <taxon>Vertebrata</taxon>
        <taxon>Euteleostomi</taxon>
        <taxon>Mammalia</taxon>
        <taxon>Eutheria</taxon>
        <taxon>Laurasiatheria</taxon>
        <taxon>Carnivora</taxon>
        <taxon>Caniformia</taxon>
        <taxon>Pinnipedia</taxon>
        <taxon>Phocidae</taxon>
        <taxon>Monachinae</taxon>
        <taxon>Lobodontini</taxon>
        <taxon>Leptonychotes</taxon>
    </lineage>
</organism>
<keyword evidence="8" id="KW-1185">Reference proteome</keyword>
<reference evidence="9" key="1">
    <citation type="submission" date="2025-08" db="UniProtKB">
        <authorList>
            <consortium name="RefSeq"/>
        </authorList>
    </citation>
    <scope>IDENTIFICATION</scope>
    <source>
        <tissue evidence="9">Liver</tissue>
    </source>
</reference>
<keyword evidence="7" id="KW-0472">Membrane</keyword>
<dbReference type="GO" id="GO:0012505">
    <property type="term" value="C:endomembrane system"/>
    <property type="evidence" value="ECO:0007669"/>
    <property type="project" value="TreeGrafter"/>
</dbReference>
<comment type="subcellular location">
    <subcellularLocation>
        <location evidence="2">Membrane</location>
    </subcellularLocation>
</comment>
<dbReference type="GeneID" id="115940128"/>
<keyword evidence="6" id="KW-1133">Transmembrane helix</keyword>
<comment type="function">
    <text evidence="1">May play a role in the trafficking of a subset of G-protein coupled receptors.</text>
</comment>
<keyword evidence="5" id="KW-0812">Transmembrane</keyword>
<dbReference type="AlphaFoldDB" id="A0A7F8QJG6"/>
<dbReference type="Pfam" id="PF14778">
    <property type="entry name" value="ODR4-like"/>
    <property type="match status" value="1"/>
</dbReference>
<name>A0A7F8QJG6_LEPWE</name>
<dbReference type="GO" id="GO:0016020">
    <property type="term" value="C:membrane"/>
    <property type="evidence" value="ECO:0007669"/>
    <property type="project" value="UniProtKB-SubCell"/>
</dbReference>
<proteinExistence type="inferred from homology"/>
<evidence type="ECO:0000256" key="7">
    <source>
        <dbReference type="ARBA" id="ARBA00023136"/>
    </source>
</evidence>
<dbReference type="InterPro" id="IPR029454">
    <property type="entry name" value="ODR-4-like"/>
</dbReference>
<gene>
    <name evidence="9" type="primary">ODR4</name>
</gene>
<evidence type="ECO:0000256" key="3">
    <source>
        <dbReference type="ARBA" id="ARBA00010131"/>
    </source>
</evidence>
<evidence type="ECO:0000313" key="8">
    <source>
        <dbReference type="Proteomes" id="UP000245341"/>
    </source>
</evidence>
<evidence type="ECO:0000256" key="1">
    <source>
        <dbReference type="ARBA" id="ARBA00003891"/>
    </source>
</evidence>
<comment type="similarity">
    <text evidence="3">Belongs to the ODR-4 family.</text>
</comment>
<dbReference type="CTD" id="54953"/>
<dbReference type="Proteomes" id="UP000245341">
    <property type="component" value="Unplaced"/>
</dbReference>
<dbReference type="PANTHER" id="PTHR33966">
    <property type="entry name" value="PROTEIN ODR-4 HOMOLOG"/>
    <property type="match status" value="1"/>
</dbReference>
<dbReference type="GO" id="GO:0008104">
    <property type="term" value="P:intracellular protein localization"/>
    <property type="evidence" value="ECO:0007669"/>
    <property type="project" value="TreeGrafter"/>
</dbReference>
<sequence>MGRTYIVEETVGQYLSNINLQGKAFVSGLLIGQVSRMLPGGLLVLGVFIITTLEMGNDFQNALRRLVFAMEKSMNKRRLWNFTEEEISERVTLHICSSTKKIFCRTYDIHDPKSSAKPADWKYQNGLSTSWLSLECTVHINIHIPLSTTSVSYTLEKNTKNGLAHWAKQIENGVYLINGQVKDEDCDLLEGQKKSSRGNVQATSHSFDVKVLTQLLLNSDRRSTATVQICSGSVNLKGAVKCRAYIHSNKPKVKDAVQAMKRDILNTVADRCEMLFEDLLLNEIPGKKDSEKEFHILPHRVFVPIPGSTVMLCDYKFGDESAEEMRDHFIEMLDHMIQIEDLEIAEEINTACMSYSMNTEASLDNTDDEQPKQPIKATVILKIQQNIGI</sequence>
<protein>
    <recommendedName>
        <fullName evidence="4">Protein odr-4 homolog</fullName>
    </recommendedName>
</protein>
<accession>A0A7F8QJG6</accession>
<evidence type="ECO:0000256" key="2">
    <source>
        <dbReference type="ARBA" id="ARBA00004370"/>
    </source>
</evidence>
<evidence type="ECO:0000256" key="4">
    <source>
        <dbReference type="ARBA" id="ARBA00020550"/>
    </source>
</evidence>
<evidence type="ECO:0000256" key="5">
    <source>
        <dbReference type="ARBA" id="ARBA00022692"/>
    </source>
</evidence>
<dbReference type="PANTHER" id="PTHR33966:SF1">
    <property type="entry name" value="PROTEIN ODR-4 HOMOLOG"/>
    <property type="match status" value="1"/>
</dbReference>
<evidence type="ECO:0000313" key="9">
    <source>
        <dbReference type="RefSeq" id="XP_030881367.1"/>
    </source>
</evidence>
<dbReference type="RefSeq" id="XP_030881367.1">
    <property type="nucleotide sequence ID" value="XM_031025507.1"/>
</dbReference>
<evidence type="ECO:0000256" key="6">
    <source>
        <dbReference type="ARBA" id="ARBA00022989"/>
    </source>
</evidence>